<keyword evidence="2" id="KW-1185">Reference proteome</keyword>
<comment type="caution">
    <text evidence="1">The sequence shown here is derived from an EMBL/GenBank/DDBJ whole genome shotgun (WGS) entry which is preliminary data.</text>
</comment>
<dbReference type="RefSeq" id="WP_275476054.1">
    <property type="nucleotide sequence ID" value="NZ_CP162940.1"/>
</dbReference>
<evidence type="ECO:0000313" key="2">
    <source>
        <dbReference type="Proteomes" id="UP001579974"/>
    </source>
</evidence>
<reference evidence="1 2" key="1">
    <citation type="journal article" date="2024" name="Int. J. Mol. Sci.">
        <title>Exploration of Alicyclobacillus spp. Genome in Search of Antibiotic Resistance.</title>
        <authorList>
            <person name="Bucka-Kolendo J."/>
            <person name="Kiousi D.E."/>
            <person name="Dekowska A."/>
            <person name="Mikolajczuk-Szczyrba A."/>
            <person name="Karadedos D.M."/>
            <person name="Michael P."/>
            <person name="Galanis A."/>
            <person name="Sokolowska B."/>
        </authorList>
    </citation>
    <scope>NUCLEOTIDE SEQUENCE [LARGE SCALE GENOMIC DNA]</scope>
    <source>
        <strain evidence="1 2">KKP 3000</strain>
    </source>
</reference>
<dbReference type="EMBL" id="JBDXSU010000016">
    <property type="protein sequence ID" value="MFB5192040.1"/>
    <property type="molecule type" value="Genomic_DNA"/>
</dbReference>
<organism evidence="1 2">
    <name type="scientific">Alicyclobacillus fastidiosus</name>
    <dbReference type="NCBI Taxonomy" id="392011"/>
    <lineage>
        <taxon>Bacteria</taxon>
        <taxon>Bacillati</taxon>
        <taxon>Bacillota</taxon>
        <taxon>Bacilli</taxon>
        <taxon>Bacillales</taxon>
        <taxon>Alicyclobacillaceae</taxon>
        <taxon>Alicyclobacillus</taxon>
    </lineage>
</organism>
<name>A0ABV5AJ16_9BACL</name>
<dbReference type="Proteomes" id="UP001579974">
    <property type="component" value="Unassembled WGS sequence"/>
</dbReference>
<protein>
    <submittedName>
        <fullName evidence="1">Spore coat associated protein CotJA</fullName>
    </submittedName>
</protein>
<evidence type="ECO:0000313" key="1">
    <source>
        <dbReference type="EMBL" id="MFB5192040.1"/>
    </source>
</evidence>
<gene>
    <name evidence="1" type="ORF">KKP3000_000833</name>
</gene>
<sequence length="76" mass="8966">MEKGQQVNQWREWDAFHSAFDPCPPRPKYYIIPPDQMTTFQSPELKQYEPHEALKKGTLWPDLYSPYPRGAKEGGR</sequence>
<accession>A0ABV5AJ16</accession>
<proteinExistence type="predicted"/>
<dbReference type="Pfam" id="PF11007">
    <property type="entry name" value="CotJA"/>
    <property type="match status" value="1"/>
</dbReference>
<dbReference type="InterPro" id="IPR020256">
    <property type="entry name" value="Spore_coat_CotJA"/>
</dbReference>